<evidence type="ECO:0000256" key="1">
    <source>
        <dbReference type="SAM" id="MobiDB-lite"/>
    </source>
</evidence>
<evidence type="ECO:0000313" key="2">
    <source>
        <dbReference type="EMBL" id="WIA09809.1"/>
    </source>
</evidence>
<keyword evidence="3" id="KW-1185">Reference proteome</keyword>
<protein>
    <submittedName>
        <fullName evidence="2">Uncharacterized protein</fullName>
    </submittedName>
</protein>
<dbReference type="Proteomes" id="UP001244341">
    <property type="component" value="Chromosome 1b"/>
</dbReference>
<sequence>MMRLAHFLGRNLATDATVQPSMEQMLQPWQKQGTGTSAAFANAGRIFMVVKSTSAHRVVAVYVCTGQDVVTLPEANAAALAGPDAYSSSGAAAAGSPAALKPKLPKGEKEVILLLGFKRNNQLDYGGRHITIATFKGKQNSTSSYKEMTRERVSQWLNSTKFKCGDNLATLQTSAWKLSSSACQKQKVTTGNVTCSCIGHKTGSDINCGDHPWNLTKLNYDKPAYTVILKSRRLDALAKCLNSLQNLWTKTSSVKATALKDFGIMEMETKGPLMANGSTGTPWHVAMYNNTAYSTAKTEYQNELLKGSDWEVYWNDYTYKQGNATPPCPDPTVSAPKPAGNPGAPDGTNKYKAPFCWLWTRQPAKPRSG</sequence>
<evidence type="ECO:0000313" key="3">
    <source>
        <dbReference type="Proteomes" id="UP001244341"/>
    </source>
</evidence>
<gene>
    <name evidence="2" type="ORF">OEZ85_009184</name>
</gene>
<organism evidence="2 3">
    <name type="scientific">Tetradesmus obliquus</name>
    <name type="common">Green alga</name>
    <name type="synonym">Acutodesmus obliquus</name>
    <dbReference type="NCBI Taxonomy" id="3088"/>
    <lineage>
        <taxon>Eukaryota</taxon>
        <taxon>Viridiplantae</taxon>
        <taxon>Chlorophyta</taxon>
        <taxon>core chlorophytes</taxon>
        <taxon>Chlorophyceae</taxon>
        <taxon>CS clade</taxon>
        <taxon>Sphaeropleales</taxon>
        <taxon>Scenedesmaceae</taxon>
        <taxon>Tetradesmus</taxon>
    </lineage>
</organism>
<dbReference type="EMBL" id="CP126208">
    <property type="protein sequence ID" value="WIA09809.1"/>
    <property type="molecule type" value="Genomic_DNA"/>
</dbReference>
<name>A0ABY8TL07_TETOB</name>
<proteinExistence type="predicted"/>
<accession>A0ABY8TL07</accession>
<reference evidence="2 3" key="1">
    <citation type="submission" date="2023-05" db="EMBL/GenBank/DDBJ databases">
        <title>A 100% complete, gapless, phased diploid assembly of the Scenedesmus obliquus UTEX 3031 genome.</title>
        <authorList>
            <person name="Biondi T.C."/>
            <person name="Hanschen E.R."/>
            <person name="Kwon T."/>
            <person name="Eng W."/>
            <person name="Kruse C.P.S."/>
            <person name="Koehler S.I."/>
            <person name="Kunde Y."/>
            <person name="Gleasner C.D."/>
            <person name="You Mak K.T."/>
            <person name="Polle J."/>
            <person name="Hovde B.T."/>
            <person name="Starkenburg S.R."/>
        </authorList>
    </citation>
    <scope>NUCLEOTIDE SEQUENCE [LARGE SCALE GENOMIC DNA]</scope>
    <source>
        <strain evidence="2 3">DOE0152z</strain>
    </source>
</reference>
<feature type="region of interest" description="Disordered" evidence="1">
    <location>
        <begin position="325"/>
        <end position="349"/>
    </location>
</feature>